<dbReference type="Pfam" id="PF25484">
    <property type="entry name" value="DUF7907"/>
    <property type="match status" value="1"/>
</dbReference>
<feature type="domain" description="DUF7907" evidence="2">
    <location>
        <begin position="39"/>
        <end position="190"/>
    </location>
</feature>
<protein>
    <recommendedName>
        <fullName evidence="2">DUF7907 domain-containing protein</fullName>
    </recommendedName>
</protein>
<keyword evidence="1" id="KW-0732">Signal</keyword>
<name>A0A8H3FNK6_9LECA</name>
<reference evidence="3" key="1">
    <citation type="submission" date="2021-03" db="EMBL/GenBank/DDBJ databases">
        <authorList>
            <person name="Tagirdzhanova G."/>
        </authorList>
    </citation>
    <scope>NUCLEOTIDE SEQUENCE</scope>
</reference>
<dbReference type="AlphaFoldDB" id="A0A8H3FNK6"/>
<organism evidence="3 4">
    <name type="scientific">Imshaugia aleurites</name>
    <dbReference type="NCBI Taxonomy" id="172621"/>
    <lineage>
        <taxon>Eukaryota</taxon>
        <taxon>Fungi</taxon>
        <taxon>Dikarya</taxon>
        <taxon>Ascomycota</taxon>
        <taxon>Pezizomycotina</taxon>
        <taxon>Lecanoromycetes</taxon>
        <taxon>OSLEUM clade</taxon>
        <taxon>Lecanoromycetidae</taxon>
        <taxon>Lecanorales</taxon>
        <taxon>Lecanorineae</taxon>
        <taxon>Parmeliaceae</taxon>
        <taxon>Imshaugia</taxon>
    </lineage>
</organism>
<evidence type="ECO:0000313" key="3">
    <source>
        <dbReference type="EMBL" id="CAF9924306.1"/>
    </source>
</evidence>
<accession>A0A8H3FNK6</accession>
<comment type="caution">
    <text evidence="3">The sequence shown here is derived from an EMBL/GenBank/DDBJ whole genome shotgun (WGS) entry which is preliminary data.</text>
</comment>
<proteinExistence type="predicted"/>
<dbReference type="EMBL" id="CAJPDT010000036">
    <property type="protein sequence ID" value="CAF9924306.1"/>
    <property type="molecule type" value="Genomic_DNA"/>
</dbReference>
<dbReference type="OrthoDB" id="3518533at2759"/>
<evidence type="ECO:0000256" key="1">
    <source>
        <dbReference type="SAM" id="SignalP"/>
    </source>
</evidence>
<feature type="signal peptide" evidence="1">
    <location>
        <begin position="1"/>
        <end position="19"/>
    </location>
</feature>
<dbReference type="InterPro" id="IPR057229">
    <property type="entry name" value="DUF7907"/>
</dbReference>
<sequence>MHITLSALLSLAHLSLTLAATTSNAISSIANATLTPPIRYYLKTSVIDDDDSDKNDLYVTSWHTGAGFGDATLRPFSTLNKTVGFLNDTRQQFDLYTSITYGMIMAPSDNLEHVAWNFVRINDLASNAGDGSMSGFFFNASGLQWEGEGVWMSAGWLACDWWHGVPQLFWVFSRHLTSIPSSCAIVELLPFAV</sequence>
<keyword evidence="4" id="KW-1185">Reference proteome</keyword>
<evidence type="ECO:0000313" key="4">
    <source>
        <dbReference type="Proteomes" id="UP000664534"/>
    </source>
</evidence>
<feature type="chain" id="PRO_5034636701" description="DUF7907 domain-containing protein" evidence="1">
    <location>
        <begin position="20"/>
        <end position="193"/>
    </location>
</feature>
<evidence type="ECO:0000259" key="2">
    <source>
        <dbReference type="Pfam" id="PF25484"/>
    </source>
</evidence>
<dbReference type="Proteomes" id="UP000664534">
    <property type="component" value="Unassembled WGS sequence"/>
</dbReference>
<gene>
    <name evidence="3" type="ORF">IMSHALPRED_006146</name>
</gene>